<accession>A0AAV2FQV5</accession>
<protein>
    <submittedName>
        <fullName evidence="1">Uncharacterized protein</fullName>
    </submittedName>
</protein>
<organism evidence="1 2">
    <name type="scientific">Linum trigynum</name>
    <dbReference type="NCBI Taxonomy" id="586398"/>
    <lineage>
        <taxon>Eukaryota</taxon>
        <taxon>Viridiplantae</taxon>
        <taxon>Streptophyta</taxon>
        <taxon>Embryophyta</taxon>
        <taxon>Tracheophyta</taxon>
        <taxon>Spermatophyta</taxon>
        <taxon>Magnoliopsida</taxon>
        <taxon>eudicotyledons</taxon>
        <taxon>Gunneridae</taxon>
        <taxon>Pentapetalae</taxon>
        <taxon>rosids</taxon>
        <taxon>fabids</taxon>
        <taxon>Malpighiales</taxon>
        <taxon>Linaceae</taxon>
        <taxon>Linum</taxon>
    </lineage>
</organism>
<reference evidence="1 2" key="1">
    <citation type="submission" date="2024-04" db="EMBL/GenBank/DDBJ databases">
        <authorList>
            <person name="Fracassetti M."/>
        </authorList>
    </citation>
    <scope>NUCLEOTIDE SEQUENCE [LARGE SCALE GENOMIC DNA]</scope>
</reference>
<dbReference type="EMBL" id="OZ034820">
    <property type="protein sequence ID" value="CAL1400048.1"/>
    <property type="molecule type" value="Genomic_DNA"/>
</dbReference>
<sequence length="99" mass="11645">MTYFEAQTYYEEVLAYFDVVLTYFEEGPAYFDVLTYFVEVLAYFEKFLAYFGGPSPFLTFNAKKMLVPHFHDPFYHNTKLAHLSHSLSLIVVNSFRADI</sequence>
<dbReference type="Proteomes" id="UP001497516">
    <property type="component" value="Chromosome 7"/>
</dbReference>
<evidence type="ECO:0000313" key="1">
    <source>
        <dbReference type="EMBL" id="CAL1400048.1"/>
    </source>
</evidence>
<dbReference type="AlphaFoldDB" id="A0AAV2FQV5"/>
<name>A0AAV2FQV5_9ROSI</name>
<keyword evidence="2" id="KW-1185">Reference proteome</keyword>
<evidence type="ECO:0000313" key="2">
    <source>
        <dbReference type="Proteomes" id="UP001497516"/>
    </source>
</evidence>
<proteinExistence type="predicted"/>
<gene>
    <name evidence="1" type="ORF">LTRI10_LOCUS40200</name>
</gene>